<feature type="compositionally biased region" description="Polar residues" evidence="1">
    <location>
        <begin position="20"/>
        <end position="41"/>
    </location>
</feature>
<protein>
    <submittedName>
        <fullName evidence="2">Uncharacterized protein</fullName>
    </submittedName>
</protein>
<keyword evidence="3" id="KW-1185">Reference proteome</keyword>
<sequence>MSCEVKFNELQPENPDGFSKTITATNSPRIQSLRGQKTSPGNEYPGKTITSGDVFHSYTGRKGQYSSPDRRASQSPRRSHQEN</sequence>
<dbReference type="Proteomes" id="UP001235939">
    <property type="component" value="Chromosome 14"/>
</dbReference>
<feature type="region of interest" description="Disordered" evidence="1">
    <location>
        <begin position="1"/>
        <end position="83"/>
    </location>
</feature>
<evidence type="ECO:0000313" key="3">
    <source>
        <dbReference type="Proteomes" id="UP001235939"/>
    </source>
</evidence>
<organism evidence="2 3">
    <name type="scientific">Cordylochernes scorpioides</name>
    <dbReference type="NCBI Taxonomy" id="51811"/>
    <lineage>
        <taxon>Eukaryota</taxon>
        <taxon>Metazoa</taxon>
        <taxon>Ecdysozoa</taxon>
        <taxon>Arthropoda</taxon>
        <taxon>Chelicerata</taxon>
        <taxon>Arachnida</taxon>
        <taxon>Pseudoscorpiones</taxon>
        <taxon>Cheliferoidea</taxon>
        <taxon>Chernetidae</taxon>
        <taxon>Cordylochernes</taxon>
    </lineage>
</organism>
<accession>A0ABY6LCI1</accession>
<evidence type="ECO:0000256" key="1">
    <source>
        <dbReference type="SAM" id="MobiDB-lite"/>
    </source>
</evidence>
<proteinExistence type="predicted"/>
<evidence type="ECO:0000313" key="2">
    <source>
        <dbReference type="EMBL" id="UYV77175.1"/>
    </source>
</evidence>
<reference evidence="2 3" key="1">
    <citation type="submission" date="2022-01" db="EMBL/GenBank/DDBJ databases">
        <title>A chromosomal length assembly of Cordylochernes scorpioides.</title>
        <authorList>
            <person name="Zeh D."/>
            <person name="Zeh J."/>
        </authorList>
    </citation>
    <scope>NUCLEOTIDE SEQUENCE [LARGE SCALE GENOMIC DNA]</scope>
    <source>
        <strain evidence="2">IN4F17</strain>
        <tissue evidence="2">Whole Body</tissue>
    </source>
</reference>
<gene>
    <name evidence="2" type="ORF">LAZ67_14003516</name>
</gene>
<name>A0ABY6LCI1_9ARAC</name>
<dbReference type="EMBL" id="CP092876">
    <property type="protein sequence ID" value="UYV77175.1"/>
    <property type="molecule type" value="Genomic_DNA"/>
</dbReference>